<dbReference type="GO" id="GO:0004519">
    <property type="term" value="F:endonuclease activity"/>
    <property type="evidence" value="ECO:0007669"/>
    <property type="project" value="UniProtKB-KW"/>
</dbReference>
<keyword evidence="4" id="KW-0255">Endonuclease</keyword>
<evidence type="ECO:0000256" key="3">
    <source>
        <dbReference type="ARBA" id="ARBA00022722"/>
    </source>
</evidence>
<keyword evidence="5" id="KW-0378">Hydrolase</keyword>
<evidence type="ECO:0000313" key="9">
    <source>
        <dbReference type="Proteomes" id="UP000494106"/>
    </source>
</evidence>
<dbReference type="SUPFAM" id="SSF56672">
    <property type="entry name" value="DNA/RNA polymerases"/>
    <property type="match status" value="1"/>
</dbReference>
<dbReference type="PANTHER" id="PTHR34072:SF52">
    <property type="entry name" value="RIBONUCLEASE H"/>
    <property type="match status" value="1"/>
</dbReference>
<evidence type="ECO:0000259" key="7">
    <source>
        <dbReference type="Pfam" id="PF17917"/>
    </source>
</evidence>
<keyword evidence="2" id="KW-0548">Nucleotidyltransferase</keyword>
<evidence type="ECO:0000256" key="1">
    <source>
        <dbReference type="ARBA" id="ARBA00022679"/>
    </source>
</evidence>
<dbReference type="GO" id="GO:0003964">
    <property type="term" value="F:RNA-directed DNA polymerase activity"/>
    <property type="evidence" value="ECO:0007669"/>
    <property type="project" value="UniProtKB-KW"/>
</dbReference>
<dbReference type="Proteomes" id="UP000494106">
    <property type="component" value="Unassembled WGS sequence"/>
</dbReference>
<evidence type="ECO:0000313" key="8">
    <source>
        <dbReference type="EMBL" id="CAB3256945.1"/>
    </source>
</evidence>
<keyword evidence="1" id="KW-0808">Transferase</keyword>
<evidence type="ECO:0000256" key="6">
    <source>
        <dbReference type="ARBA" id="ARBA00022918"/>
    </source>
</evidence>
<evidence type="ECO:0000256" key="4">
    <source>
        <dbReference type="ARBA" id="ARBA00022759"/>
    </source>
</evidence>
<name>A0A8S1BEG8_ARCPL</name>
<dbReference type="OrthoDB" id="425619at2759"/>
<dbReference type="InterPro" id="IPR043128">
    <property type="entry name" value="Rev_trsase/Diguanyl_cyclase"/>
</dbReference>
<keyword evidence="9" id="KW-1185">Reference proteome</keyword>
<dbReference type="CDD" id="cd09274">
    <property type="entry name" value="RNase_HI_RT_Ty3"/>
    <property type="match status" value="1"/>
</dbReference>
<keyword evidence="3" id="KW-0540">Nuclease</keyword>
<comment type="caution">
    <text evidence="8">The sequence shown here is derived from an EMBL/GenBank/DDBJ whole genome shotgun (WGS) entry which is preliminary data.</text>
</comment>
<evidence type="ECO:0000256" key="2">
    <source>
        <dbReference type="ARBA" id="ARBA00022695"/>
    </source>
</evidence>
<dbReference type="AlphaFoldDB" id="A0A8S1BEG8"/>
<keyword evidence="6" id="KW-0695">RNA-directed DNA polymerase</keyword>
<dbReference type="EMBL" id="CADEBC010000588">
    <property type="protein sequence ID" value="CAB3256945.1"/>
    <property type="molecule type" value="Genomic_DNA"/>
</dbReference>
<sequence length="253" mass="28776">MVSWYRRFISNFSTRVAPLTKLTRKTPKGGNFLFDEEASRAFKEIKSLLITAPILSVPKFDRPFIISTDASDVGLGCILSQLDDEGDEHPVAFASRSLTRSERNYTTTEKELYALLFALEKFRGYIDGSPFQTKVYTDHSSLRWLVNLKSPTGRLARWAIRLSQYNFIVEHRKAAEQAAPDALSRAPASDELFKFQASVLALEGDSWYSGMFKKVSAAPGKFPDWRVLEERLYKRVRNSNPLAVDFLFLGQDD</sequence>
<dbReference type="Gene3D" id="3.10.20.370">
    <property type="match status" value="1"/>
</dbReference>
<feature type="domain" description="Reverse transcriptase RNase H-like" evidence="7">
    <location>
        <begin position="60"/>
        <end position="165"/>
    </location>
</feature>
<dbReference type="Gene3D" id="3.30.70.270">
    <property type="match status" value="1"/>
</dbReference>
<organism evidence="8 9">
    <name type="scientific">Arctia plantaginis</name>
    <name type="common">Wood tiger moth</name>
    <name type="synonym">Phalaena plantaginis</name>
    <dbReference type="NCBI Taxonomy" id="874455"/>
    <lineage>
        <taxon>Eukaryota</taxon>
        <taxon>Metazoa</taxon>
        <taxon>Ecdysozoa</taxon>
        <taxon>Arthropoda</taxon>
        <taxon>Hexapoda</taxon>
        <taxon>Insecta</taxon>
        <taxon>Pterygota</taxon>
        <taxon>Neoptera</taxon>
        <taxon>Endopterygota</taxon>
        <taxon>Lepidoptera</taxon>
        <taxon>Glossata</taxon>
        <taxon>Ditrysia</taxon>
        <taxon>Noctuoidea</taxon>
        <taxon>Erebidae</taxon>
        <taxon>Arctiinae</taxon>
        <taxon>Arctia</taxon>
    </lineage>
</organism>
<proteinExistence type="predicted"/>
<dbReference type="GO" id="GO:0016787">
    <property type="term" value="F:hydrolase activity"/>
    <property type="evidence" value="ECO:0007669"/>
    <property type="project" value="UniProtKB-KW"/>
</dbReference>
<gene>
    <name evidence="8" type="ORF">APLA_LOCUS15661</name>
</gene>
<evidence type="ECO:0000256" key="5">
    <source>
        <dbReference type="ARBA" id="ARBA00022801"/>
    </source>
</evidence>
<reference evidence="8 9" key="1">
    <citation type="submission" date="2020-04" db="EMBL/GenBank/DDBJ databases">
        <authorList>
            <person name="Wallbank WR R."/>
            <person name="Pardo Diaz C."/>
            <person name="Kozak K."/>
            <person name="Martin S."/>
            <person name="Jiggins C."/>
            <person name="Moest M."/>
            <person name="Warren A I."/>
            <person name="Byers J.R.P. K."/>
            <person name="Montejo-Kovacevich G."/>
            <person name="Yen C E."/>
        </authorList>
    </citation>
    <scope>NUCLEOTIDE SEQUENCE [LARGE SCALE GENOMIC DNA]</scope>
</reference>
<protein>
    <recommendedName>
        <fullName evidence="7">Reverse transcriptase RNase H-like domain-containing protein</fullName>
    </recommendedName>
</protein>
<dbReference type="Pfam" id="PF17917">
    <property type="entry name" value="RT_RNaseH"/>
    <property type="match status" value="1"/>
</dbReference>
<dbReference type="FunFam" id="3.10.20.370:FF:000001">
    <property type="entry name" value="Retrovirus-related Pol polyprotein from transposon 17.6-like protein"/>
    <property type="match status" value="1"/>
</dbReference>
<dbReference type="InterPro" id="IPR043502">
    <property type="entry name" value="DNA/RNA_pol_sf"/>
</dbReference>
<accession>A0A8S1BEG8</accession>
<dbReference type="InterPro" id="IPR041373">
    <property type="entry name" value="RT_RNaseH"/>
</dbReference>
<dbReference type="PANTHER" id="PTHR34072">
    <property type="entry name" value="ENZYMATIC POLYPROTEIN-RELATED"/>
    <property type="match status" value="1"/>
</dbReference>